<sequence length="241" mass="27542">MTTDSAGSGVLPLSNANEKAAIHHIAFKVAFEEFDELIDWYRNVLDMDVNFRGKQIDLEVCFLANDRANHRLVFVTRPGIERDPAYRGRARLDHSAFEFATIDGLLEKYAALRDQGIHPYMSIDHGLTLSLYYRDPTGHGVELQTDAHGDWSSSKQWMHVASEFAANPAGILFDPDRVIEARNAGASLDELHRRIYDDGEFPPRPEQRARLQMPPEKEPYLWDHSSWGPDHPTFDRRLGDR</sequence>
<dbReference type="KEGG" id="scad:DN051_01860"/>
<dbReference type="Gene3D" id="3.10.180.10">
    <property type="entry name" value="2,3-Dihydroxybiphenyl 1,2-Dioxygenase, domain 1"/>
    <property type="match status" value="1"/>
</dbReference>
<organism evidence="3 4">
    <name type="scientific">Streptomyces cadmiisoli</name>
    <dbReference type="NCBI Taxonomy" id="2184053"/>
    <lineage>
        <taxon>Bacteria</taxon>
        <taxon>Bacillati</taxon>
        <taxon>Actinomycetota</taxon>
        <taxon>Actinomycetes</taxon>
        <taxon>Kitasatosporales</taxon>
        <taxon>Streptomycetaceae</taxon>
        <taxon>Streptomyces</taxon>
        <taxon>Streptomyces aurantiacus group</taxon>
    </lineage>
</organism>
<reference evidence="3 4" key="1">
    <citation type="journal article" date="2019" name="Int. J. Syst. Evol. Microbiol.">
        <title>Streptomyces cadmiisoli sp. nov., a novel actinomycete isolated from cadmium-contaminated soil.</title>
        <authorList>
            <person name="Li K."/>
            <person name="Tang X."/>
            <person name="Zhao J."/>
            <person name="Guo Y."/>
            <person name="Tang Y."/>
            <person name="Gao J."/>
        </authorList>
    </citation>
    <scope>NUCLEOTIDE SEQUENCE [LARGE SCALE GENOMIC DNA]</scope>
    <source>
        <strain evidence="3 4">ZFG47</strain>
    </source>
</reference>
<gene>
    <name evidence="3" type="ORF">DN051_01860</name>
</gene>
<evidence type="ECO:0000313" key="3">
    <source>
        <dbReference type="EMBL" id="AWW35563.1"/>
    </source>
</evidence>
<feature type="compositionally biased region" description="Basic and acidic residues" evidence="1">
    <location>
        <begin position="232"/>
        <end position="241"/>
    </location>
</feature>
<dbReference type="RefSeq" id="WP_112437734.1">
    <property type="nucleotide sequence ID" value="NZ_CP030073.1"/>
</dbReference>
<feature type="domain" description="VOC" evidence="2">
    <location>
        <begin position="21"/>
        <end position="146"/>
    </location>
</feature>
<feature type="compositionally biased region" description="Basic and acidic residues" evidence="1">
    <location>
        <begin position="197"/>
        <end position="221"/>
    </location>
</feature>
<dbReference type="SUPFAM" id="SSF54593">
    <property type="entry name" value="Glyoxalase/Bleomycin resistance protein/Dihydroxybiphenyl dioxygenase"/>
    <property type="match status" value="1"/>
</dbReference>
<name>A0A2Z4ITI8_9ACTN</name>
<evidence type="ECO:0000259" key="2">
    <source>
        <dbReference type="PROSITE" id="PS51819"/>
    </source>
</evidence>
<keyword evidence="4" id="KW-1185">Reference proteome</keyword>
<dbReference type="EMBL" id="CP030073">
    <property type="protein sequence ID" value="AWW35563.1"/>
    <property type="molecule type" value="Genomic_DNA"/>
</dbReference>
<evidence type="ECO:0000313" key="4">
    <source>
        <dbReference type="Proteomes" id="UP000249616"/>
    </source>
</evidence>
<dbReference type="Pfam" id="PF00903">
    <property type="entry name" value="Glyoxalase"/>
    <property type="match status" value="1"/>
</dbReference>
<dbReference type="AlphaFoldDB" id="A0A2Z4ITI8"/>
<protein>
    <recommendedName>
        <fullName evidence="2">VOC domain-containing protein</fullName>
    </recommendedName>
</protein>
<dbReference type="InterPro" id="IPR037523">
    <property type="entry name" value="VOC_core"/>
</dbReference>
<dbReference type="InterPro" id="IPR029068">
    <property type="entry name" value="Glyas_Bleomycin-R_OHBP_Dase"/>
</dbReference>
<accession>A0A2Z4ITI8</accession>
<feature type="region of interest" description="Disordered" evidence="1">
    <location>
        <begin position="197"/>
        <end position="241"/>
    </location>
</feature>
<dbReference type="Proteomes" id="UP000249616">
    <property type="component" value="Chromosome"/>
</dbReference>
<dbReference type="PROSITE" id="PS51819">
    <property type="entry name" value="VOC"/>
    <property type="match status" value="1"/>
</dbReference>
<evidence type="ECO:0000256" key="1">
    <source>
        <dbReference type="SAM" id="MobiDB-lite"/>
    </source>
</evidence>
<proteinExistence type="predicted"/>
<dbReference type="InterPro" id="IPR004360">
    <property type="entry name" value="Glyas_Fos-R_dOase_dom"/>
</dbReference>